<dbReference type="EMBL" id="JARFPK010000005">
    <property type="protein sequence ID" value="MDF0589917.1"/>
    <property type="molecule type" value="Genomic_DNA"/>
</dbReference>
<accession>A0ABT5X5R2</accession>
<keyword evidence="2" id="KW-1185">Reference proteome</keyword>
<reference evidence="1 2" key="1">
    <citation type="submission" date="2023-03" db="EMBL/GenBank/DDBJ databases">
        <title>WGS of Methanotrichaceae archaeon Mx.</title>
        <authorList>
            <person name="Sorokin D.Y."/>
            <person name="Merkel A.Y."/>
        </authorList>
    </citation>
    <scope>NUCLEOTIDE SEQUENCE [LARGE SCALE GENOMIC DNA]</scope>
    <source>
        <strain evidence="1 2">Mx</strain>
    </source>
</reference>
<proteinExistence type="predicted"/>
<evidence type="ECO:0000313" key="2">
    <source>
        <dbReference type="Proteomes" id="UP001220010"/>
    </source>
</evidence>
<evidence type="ECO:0000313" key="1">
    <source>
        <dbReference type="EMBL" id="MDF0589917.1"/>
    </source>
</evidence>
<organism evidence="1 2">
    <name type="scientific">Candidatus Methanocrinis natronophilus</name>
    <dbReference type="NCBI Taxonomy" id="3033396"/>
    <lineage>
        <taxon>Archaea</taxon>
        <taxon>Methanobacteriati</taxon>
        <taxon>Methanobacteriota</taxon>
        <taxon>Stenosarchaea group</taxon>
        <taxon>Methanomicrobia</taxon>
        <taxon>Methanotrichales</taxon>
        <taxon>Methanotrichaceae</taxon>
        <taxon>Methanocrinis</taxon>
    </lineage>
</organism>
<protein>
    <submittedName>
        <fullName evidence="1">Uncharacterized protein</fullName>
    </submittedName>
</protein>
<gene>
    <name evidence="1" type="ORF">P0O15_01820</name>
</gene>
<name>A0ABT5X5R2_9EURY</name>
<dbReference type="RefSeq" id="WP_316965677.1">
    <property type="nucleotide sequence ID" value="NZ_JARFPK010000005.1"/>
</dbReference>
<comment type="caution">
    <text evidence="1">The sequence shown here is derived from an EMBL/GenBank/DDBJ whole genome shotgun (WGS) entry which is preliminary data.</text>
</comment>
<dbReference type="Proteomes" id="UP001220010">
    <property type="component" value="Unassembled WGS sequence"/>
</dbReference>
<sequence length="42" mass="5082">MPREFIQEPRGDSRRETIEIYDHIDEKELRESYLAHIPQIGI</sequence>